<feature type="chain" id="PRO_5047099898" evidence="1">
    <location>
        <begin position="22"/>
        <end position="471"/>
    </location>
</feature>
<dbReference type="PANTHER" id="PTHR19328">
    <property type="entry name" value="HEDGEHOG-INTERACTING PROTEIN"/>
    <property type="match status" value="1"/>
</dbReference>
<dbReference type="Gene3D" id="2.120.10.30">
    <property type="entry name" value="TolB, C-terminal domain"/>
    <property type="match status" value="1"/>
</dbReference>
<feature type="domain" description="Glucose/Sorbosone dehydrogenase" evidence="2">
    <location>
        <begin position="362"/>
        <end position="446"/>
    </location>
</feature>
<sequence>MKSPLMIALTASVLTLSPALAGGAQAQAPAASNAASQPVGEQFRMRVVTTGLQMPWELTAGPDGRLWVTERLGKQVVRVNPQTGRKQVAVTIPDALAGGQHQGVLGMALHPDLLKGQGRDWVYVAYTYGTENDAKKRIVRYTFNPATGTLGSRVTVIENLPAGTDHNAGRLKIGPDGKLYFTMGDLGHNQFANYAKPITAQVLPTAAEIQARNWVNYTGKTLRLNLDGSIPSDNPSLNGVVSHVYTVGHRNPQGLDFSSRGVLYSSEQGPNSDDEINVLQRGRNYGWPNVVGYQDNQSYVYGNWSAAPDVAKLKWEPYTIPASVPQTRETDFSAPNLTDALMSFWVVPNSHNFTDTPIENTNLYRPTPALSSLEVYESSGIPGWKTSLLVTSLKYGAVYRVPVMPSGASTRGEALKILPTDNRYRDTAVSSDGRTIYVITDSAGQMLGQQNTRVTEMANPGAILAFTYQGR</sequence>
<dbReference type="InterPro" id="IPR011042">
    <property type="entry name" value="6-blade_b-propeller_TolB-like"/>
</dbReference>
<feature type="domain" description="Glucose/Sorbosone dehydrogenase" evidence="2">
    <location>
        <begin position="52"/>
        <end position="322"/>
    </location>
</feature>
<accession>A0ABT9MHZ7</accession>
<comment type="caution">
    <text evidence="3">The sequence shown here is derived from an EMBL/GenBank/DDBJ whole genome shotgun (WGS) entry which is preliminary data.</text>
</comment>
<organism evidence="3 4">
    <name type="scientific">Deinococcus enclensis</name>
    <dbReference type="NCBI Taxonomy" id="1049582"/>
    <lineage>
        <taxon>Bacteria</taxon>
        <taxon>Thermotogati</taxon>
        <taxon>Deinococcota</taxon>
        <taxon>Deinococci</taxon>
        <taxon>Deinococcales</taxon>
        <taxon>Deinococcaceae</taxon>
        <taxon>Deinococcus</taxon>
    </lineage>
</organism>
<dbReference type="EMBL" id="JAURUR010000021">
    <property type="protein sequence ID" value="MDP9766216.1"/>
    <property type="molecule type" value="Genomic_DNA"/>
</dbReference>
<evidence type="ECO:0000259" key="2">
    <source>
        <dbReference type="Pfam" id="PF07995"/>
    </source>
</evidence>
<evidence type="ECO:0000256" key="1">
    <source>
        <dbReference type="SAM" id="SignalP"/>
    </source>
</evidence>
<dbReference type="InterPro" id="IPR019893">
    <property type="entry name" value="SndH-like"/>
</dbReference>
<keyword evidence="4" id="KW-1185">Reference proteome</keyword>
<evidence type="ECO:0000313" key="4">
    <source>
        <dbReference type="Proteomes" id="UP001232163"/>
    </source>
</evidence>
<dbReference type="NCBIfam" id="TIGR03606">
    <property type="entry name" value="non_repeat_PQQ"/>
    <property type="match status" value="1"/>
</dbReference>
<dbReference type="InterPro" id="IPR012938">
    <property type="entry name" value="Glc/Sorbosone_DH"/>
</dbReference>
<evidence type="ECO:0000313" key="3">
    <source>
        <dbReference type="EMBL" id="MDP9766216.1"/>
    </source>
</evidence>
<name>A0ABT9MHZ7_9DEIO</name>
<dbReference type="Proteomes" id="UP001232163">
    <property type="component" value="Unassembled WGS sequence"/>
</dbReference>
<keyword evidence="1" id="KW-0732">Signal</keyword>
<dbReference type="PANTHER" id="PTHR19328:SF13">
    <property type="entry name" value="HIPL1 PROTEIN"/>
    <property type="match status" value="1"/>
</dbReference>
<reference evidence="3 4" key="1">
    <citation type="submission" date="2023-07" db="EMBL/GenBank/DDBJ databases">
        <title>Genomic Encyclopedia of Type Strains, Phase IV (KMG-IV): sequencing the most valuable type-strain genomes for metagenomic binning, comparative biology and taxonomic classification.</title>
        <authorList>
            <person name="Goeker M."/>
        </authorList>
    </citation>
    <scope>NUCLEOTIDE SEQUENCE [LARGE SCALE GENOMIC DNA]</scope>
    <source>
        <strain evidence="3 4">NIO-1023</strain>
    </source>
</reference>
<protein>
    <submittedName>
        <fullName evidence="3">PQQ-dependent dehydrogenase (S-GDH family)</fullName>
    </submittedName>
</protein>
<dbReference type="SUPFAM" id="SSF50952">
    <property type="entry name" value="Soluble quinoprotein glucose dehydrogenase"/>
    <property type="match status" value="1"/>
</dbReference>
<proteinExistence type="predicted"/>
<gene>
    <name evidence="3" type="ORF">QO006_003680</name>
</gene>
<dbReference type="Pfam" id="PF07995">
    <property type="entry name" value="GSDH"/>
    <property type="match status" value="2"/>
</dbReference>
<dbReference type="InterPro" id="IPR011041">
    <property type="entry name" value="Quinoprot_gluc/sorb_DH_b-prop"/>
</dbReference>
<feature type="signal peptide" evidence="1">
    <location>
        <begin position="1"/>
        <end position="21"/>
    </location>
</feature>
<dbReference type="RefSeq" id="WP_307469215.1">
    <property type="nucleotide sequence ID" value="NZ_JAURUR010000021.1"/>
</dbReference>